<evidence type="ECO:0000313" key="2">
    <source>
        <dbReference type="Proteomes" id="UP000887578"/>
    </source>
</evidence>
<reference evidence="3" key="1">
    <citation type="submission" date="2022-11" db="UniProtKB">
        <authorList>
            <consortium name="WormBaseParasite"/>
        </authorList>
    </citation>
    <scope>IDENTIFICATION</scope>
</reference>
<dbReference type="Proteomes" id="UP000887578">
    <property type="component" value="Unplaced"/>
</dbReference>
<keyword evidence="2" id="KW-1185">Reference proteome</keyword>
<sequence length="357" mass="40396">MDFSIFSQPIEKRTINWKDPQVRQLLDDFINGKLPLRNIPEFANHINKICNTNITLSTIRNRVYQEQRERKLLLKGMQVAASFPSTSSPTTNSLSTSLPGTPKNNFEALAPPDPEPVSVLQAVPVMLRGDDGNEILQGYAIMGDSNQVIMLPEGMQINSELIQPSTNLTIPSQPTVVSPIPKTMVPKRKKSPQIILPKIEEPFVELTDEPLDEWRAELEEFYTQPEPKRYKGPEAPATQKLPNEFLQHFNADKFRVDMDSLKQLSIYVREKVEYLEQATEIFPNHNSFHSTNADAFKRNLDVIKQAGDYFEPLLAFENDPKFFPNALSEIGQAISICAENGTAMVKKTLNRAVKTNE</sequence>
<dbReference type="AlphaFoldDB" id="A0A914QVR5"/>
<proteinExistence type="predicted"/>
<accession>A0A914QVR5</accession>
<dbReference type="WBParaSite" id="PDA_v2.g3172.t1">
    <property type="protein sequence ID" value="PDA_v2.g3172.t1"/>
    <property type="gene ID" value="PDA_v2.g3172"/>
</dbReference>
<protein>
    <submittedName>
        <fullName evidence="3">Uncharacterized protein</fullName>
    </submittedName>
</protein>
<name>A0A914QVR5_9BILA</name>
<organism evidence="2 3">
    <name type="scientific">Panagrolaimus davidi</name>
    <dbReference type="NCBI Taxonomy" id="227884"/>
    <lineage>
        <taxon>Eukaryota</taxon>
        <taxon>Metazoa</taxon>
        <taxon>Ecdysozoa</taxon>
        <taxon>Nematoda</taxon>
        <taxon>Chromadorea</taxon>
        <taxon>Rhabditida</taxon>
        <taxon>Tylenchina</taxon>
        <taxon>Panagrolaimomorpha</taxon>
        <taxon>Panagrolaimoidea</taxon>
        <taxon>Panagrolaimidae</taxon>
        <taxon>Panagrolaimus</taxon>
    </lineage>
</organism>
<feature type="compositionally biased region" description="Low complexity" evidence="1">
    <location>
        <begin position="82"/>
        <end position="102"/>
    </location>
</feature>
<evidence type="ECO:0000256" key="1">
    <source>
        <dbReference type="SAM" id="MobiDB-lite"/>
    </source>
</evidence>
<evidence type="ECO:0000313" key="3">
    <source>
        <dbReference type="WBParaSite" id="PDA_v2.g3172.t1"/>
    </source>
</evidence>
<feature type="region of interest" description="Disordered" evidence="1">
    <location>
        <begin position="82"/>
        <end position="103"/>
    </location>
</feature>